<keyword evidence="1" id="KW-1133">Transmembrane helix</keyword>
<evidence type="ECO:0000313" key="2">
    <source>
        <dbReference type="EMBL" id="GIN61767.1"/>
    </source>
</evidence>
<comment type="caution">
    <text evidence="2">The sequence shown here is derived from an EMBL/GenBank/DDBJ whole genome shotgun (WGS) entry which is preliminary data.</text>
</comment>
<organism evidence="2 3">
    <name type="scientific">Robertmurraya siralis</name>
    <dbReference type="NCBI Taxonomy" id="77777"/>
    <lineage>
        <taxon>Bacteria</taxon>
        <taxon>Bacillati</taxon>
        <taxon>Bacillota</taxon>
        <taxon>Bacilli</taxon>
        <taxon>Bacillales</taxon>
        <taxon>Bacillaceae</taxon>
        <taxon>Robertmurraya</taxon>
    </lineage>
</organism>
<evidence type="ECO:0000313" key="3">
    <source>
        <dbReference type="Proteomes" id="UP000682111"/>
    </source>
</evidence>
<accession>A0A919WHC4</accession>
<name>A0A919WHC4_9BACI</name>
<dbReference type="AlphaFoldDB" id="A0A919WHC4"/>
<gene>
    <name evidence="2" type="ORF">J27TS8_17600</name>
</gene>
<protein>
    <submittedName>
        <fullName evidence="2">Uncharacterized protein</fullName>
    </submittedName>
</protein>
<dbReference type="OrthoDB" id="2439445at2"/>
<dbReference type="EMBL" id="BORC01000002">
    <property type="protein sequence ID" value="GIN61767.1"/>
    <property type="molecule type" value="Genomic_DNA"/>
</dbReference>
<feature type="transmembrane region" description="Helical" evidence="1">
    <location>
        <begin position="30"/>
        <end position="52"/>
    </location>
</feature>
<keyword evidence="3" id="KW-1185">Reference proteome</keyword>
<keyword evidence="1" id="KW-0812">Transmembrane</keyword>
<reference evidence="2" key="1">
    <citation type="submission" date="2021-03" db="EMBL/GenBank/DDBJ databases">
        <title>Antimicrobial resistance genes in bacteria isolated from Japanese honey, and their potential for conferring macrolide and lincosamide resistance in the American foulbrood pathogen Paenibacillus larvae.</title>
        <authorList>
            <person name="Okamoto M."/>
            <person name="Kumagai M."/>
            <person name="Kanamori H."/>
            <person name="Takamatsu D."/>
        </authorList>
    </citation>
    <scope>NUCLEOTIDE SEQUENCE</scope>
    <source>
        <strain evidence="2">J27TS8</strain>
    </source>
</reference>
<proteinExistence type="predicted"/>
<sequence>MDRFILLMLASILAGFALLRVPLNDTFLASLAPVTTIIGVLAVVIFALVIIYKGVMALVRK</sequence>
<evidence type="ECO:0000256" key="1">
    <source>
        <dbReference type="SAM" id="Phobius"/>
    </source>
</evidence>
<dbReference type="Proteomes" id="UP000682111">
    <property type="component" value="Unassembled WGS sequence"/>
</dbReference>
<keyword evidence="1" id="KW-0472">Membrane</keyword>
<dbReference type="RefSeq" id="WP_095308707.1">
    <property type="nucleotide sequence ID" value="NZ_BORC01000002.1"/>
</dbReference>